<comment type="similarity">
    <text evidence="1">Belongs to the helicase family. UvrD subfamily.</text>
</comment>
<evidence type="ECO:0000256" key="14">
    <source>
        <dbReference type="ARBA" id="ARBA00048988"/>
    </source>
</evidence>
<evidence type="ECO:0000256" key="13">
    <source>
        <dbReference type="ARBA" id="ARBA00034808"/>
    </source>
</evidence>
<dbReference type="EMBL" id="CP097463">
    <property type="protein sequence ID" value="WAX56172.1"/>
    <property type="molecule type" value="Genomic_DNA"/>
</dbReference>
<dbReference type="SUPFAM" id="SSF52540">
    <property type="entry name" value="P-loop containing nucleoside triphosphate hydrolases"/>
    <property type="match status" value="1"/>
</dbReference>
<dbReference type="Gene3D" id="1.10.486.10">
    <property type="entry name" value="PCRA, domain 4"/>
    <property type="match status" value="1"/>
</dbReference>
<sequence>MIAAADSQYRLVRRAREPVAPPQLDAAQRQVVEHAGGPLLVLAGPGTGKTTTLVEAAVARVSAGVPVEQILMLTFSRRAAGELRDRVTARLDRTVREPIARTLHSYAFGVLRMAAVARGEPAPRLLSGPEQDVILRELVAGGSTARWPVALRPALATRAFAAELRDLLMRAIERGLDGPRLADLGRSRGRADWVAAGEFLQEYQDVTVLQHPGGYDPAELIRAAHATLLSDPELLAGERAARRRIFVDEYQDTDPAQAELLALLARGADELILVGDPDQSIYAFRGADESAIRDVDDRFGGRGAVARVALTRCRRCGPVLLAASRRVAERLPGPPEQRRLTPVDGVAAGQVDVGLFRSASEEAAYIAGTLRRAHLDGMPWSRMAVLVRSTATVLATLRRALTTAGVPVAVRGEDLPLAEQPAVAMLLEVLHCLLRPSALDEDAAERLLLGPIGGGDSVYLRRLRRVLRHLDEHALLAPAVQDLLGAPALPAHVRGPVLRVARVLDAGAAALGSGGTAEDVLWAIWDATGLAGRWEAASRAGGGAGAAADRDLDAVVELFDTAARFTDRLPRAGVAEFAEHLAAQQIPGDSLSAGAPEDQAVAILTAHASKGLEWDLVCVANVQEGVWPDLRRRGSLLGSEQLVDVVADRDGAGLSSFAPQLAEERRLFYVAITRARSRVLATAVAGEEEQPSRFLDELDPLPAGVERELTPPLRGVHLPGLVAELRAVACDPARAGGDRADAAAELARLAAAGVPGADPDTWWGLAGLSTDEPVVPPGRPVPISPSRLEAFLRCELRALLVDLGARDQDQVAASLGTLIHDLAANTEPGTPLAEFERLLDERWASLDFGAPWHADNERARASAILQRLVDWLRTSRAKLELVAVEEPFSVEVGDAVIRGRVDRVERDTDGRLVVVDLKTGKNKPRADELAEHPQLAAYQFAVEHGAFPEGKQAGGAVLVQLAARGDTEQWQGPLAGSGTQEWIAEQVAYVAARMRGSQFTATASADCRRCDVLTSCPLHNEGRQVST</sequence>
<keyword evidence="2" id="KW-0540">Nuclease</keyword>
<feature type="domain" description="UvrD-like helicase C-terminal" evidence="17">
    <location>
        <begin position="317"/>
        <end position="611"/>
    </location>
</feature>
<evidence type="ECO:0000256" key="9">
    <source>
        <dbReference type="ARBA" id="ARBA00023125"/>
    </source>
</evidence>
<dbReference type="GO" id="GO:0004386">
    <property type="term" value="F:helicase activity"/>
    <property type="evidence" value="ECO:0007669"/>
    <property type="project" value="UniProtKB-KW"/>
</dbReference>
<keyword evidence="5 15" id="KW-0378">Hydrolase</keyword>
<reference evidence="18" key="1">
    <citation type="submission" date="2022-05" db="EMBL/GenBank/DDBJ databases">
        <title>Jatrophihabitans sp. SB3-54 whole genome sequence.</title>
        <authorList>
            <person name="Suh M.K."/>
            <person name="Eom M.K."/>
            <person name="Kim J.S."/>
            <person name="Kim H.S."/>
            <person name="Do H.E."/>
            <person name="Shin Y.K."/>
            <person name="Lee J.-S."/>
        </authorList>
    </citation>
    <scope>NUCLEOTIDE SEQUENCE</scope>
    <source>
        <strain evidence="18">SB3-54</strain>
    </source>
</reference>
<dbReference type="Pfam" id="PF00580">
    <property type="entry name" value="UvrD-helicase"/>
    <property type="match status" value="1"/>
</dbReference>
<evidence type="ECO:0000256" key="10">
    <source>
        <dbReference type="ARBA" id="ARBA00023204"/>
    </source>
</evidence>
<dbReference type="Pfam" id="PF12705">
    <property type="entry name" value="PDDEXK_1"/>
    <property type="match status" value="1"/>
</dbReference>
<dbReference type="InterPro" id="IPR013986">
    <property type="entry name" value="DExx_box_DNA_helicase_dom_sf"/>
</dbReference>
<dbReference type="Gene3D" id="1.10.10.160">
    <property type="match status" value="1"/>
</dbReference>
<organism evidence="18 19">
    <name type="scientific">Jatrophihabitans cynanchi</name>
    <dbReference type="NCBI Taxonomy" id="2944128"/>
    <lineage>
        <taxon>Bacteria</taxon>
        <taxon>Bacillati</taxon>
        <taxon>Actinomycetota</taxon>
        <taxon>Actinomycetes</taxon>
        <taxon>Jatrophihabitantales</taxon>
        <taxon>Jatrophihabitantaceae</taxon>
        <taxon>Jatrophihabitans</taxon>
    </lineage>
</organism>
<keyword evidence="3 15" id="KW-0547">Nucleotide-binding</keyword>
<evidence type="ECO:0000256" key="2">
    <source>
        <dbReference type="ARBA" id="ARBA00022722"/>
    </source>
</evidence>
<evidence type="ECO:0000256" key="12">
    <source>
        <dbReference type="ARBA" id="ARBA00034617"/>
    </source>
</evidence>
<evidence type="ECO:0000256" key="5">
    <source>
        <dbReference type="ARBA" id="ARBA00022801"/>
    </source>
</evidence>
<keyword evidence="11" id="KW-0413">Isomerase</keyword>
<dbReference type="InterPro" id="IPR000212">
    <property type="entry name" value="DNA_helicase_UvrD/REP"/>
</dbReference>
<feature type="domain" description="UvrD-like helicase ATP-binding" evidence="16">
    <location>
        <begin position="22"/>
        <end position="317"/>
    </location>
</feature>
<evidence type="ECO:0000313" key="18">
    <source>
        <dbReference type="EMBL" id="WAX56172.1"/>
    </source>
</evidence>
<evidence type="ECO:0000256" key="7">
    <source>
        <dbReference type="ARBA" id="ARBA00022839"/>
    </source>
</evidence>
<dbReference type="InterPro" id="IPR038726">
    <property type="entry name" value="PDDEXK_AddAB-type"/>
</dbReference>
<keyword evidence="6 15" id="KW-0347">Helicase</keyword>
<dbReference type="PROSITE" id="PS51198">
    <property type="entry name" value="UVRD_HELICASE_ATP_BIND"/>
    <property type="match status" value="1"/>
</dbReference>
<dbReference type="CDD" id="cd17932">
    <property type="entry name" value="DEXQc_UvrD"/>
    <property type="match status" value="1"/>
</dbReference>
<dbReference type="InterPro" id="IPR027417">
    <property type="entry name" value="P-loop_NTPase"/>
</dbReference>
<dbReference type="EC" id="5.6.2.4" evidence="13"/>
<accession>A0ABY7JUG0</accession>
<evidence type="ECO:0000256" key="11">
    <source>
        <dbReference type="ARBA" id="ARBA00023235"/>
    </source>
</evidence>
<gene>
    <name evidence="18" type="ORF">M6B22_16740</name>
</gene>
<evidence type="ECO:0000259" key="16">
    <source>
        <dbReference type="PROSITE" id="PS51198"/>
    </source>
</evidence>
<name>A0ABY7JUG0_9ACTN</name>
<comment type="catalytic activity">
    <reaction evidence="12">
        <text>Couples ATP hydrolysis with the unwinding of duplex DNA by translocating in the 3'-5' direction.</text>
        <dbReference type="EC" id="5.6.2.4"/>
    </reaction>
</comment>
<dbReference type="Pfam" id="PF13361">
    <property type="entry name" value="UvrD_C"/>
    <property type="match status" value="1"/>
</dbReference>
<evidence type="ECO:0000256" key="8">
    <source>
        <dbReference type="ARBA" id="ARBA00022840"/>
    </source>
</evidence>
<proteinExistence type="inferred from homology"/>
<evidence type="ECO:0000256" key="6">
    <source>
        <dbReference type="ARBA" id="ARBA00022806"/>
    </source>
</evidence>
<keyword evidence="19" id="KW-1185">Reference proteome</keyword>
<feature type="binding site" evidence="15">
    <location>
        <begin position="43"/>
        <end position="50"/>
    </location>
    <ligand>
        <name>ATP</name>
        <dbReference type="ChEBI" id="CHEBI:30616"/>
    </ligand>
</feature>
<comment type="catalytic activity">
    <reaction evidence="14">
        <text>ATP + H2O = ADP + phosphate + H(+)</text>
        <dbReference type="Rhea" id="RHEA:13065"/>
        <dbReference type="ChEBI" id="CHEBI:15377"/>
        <dbReference type="ChEBI" id="CHEBI:15378"/>
        <dbReference type="ChEBI" id="CHEBI:30616"/>
        <dbReference type="ChEBI" id="CHEBI:43474"/>
        <dbReference type="ChEBI" id="CHEBI:456216"/>
        <dbReference type="EC" id="5.6.2.4"/>
    </reaction>
</comment>
<protein>
    <recommendedName>
        <fullName evidence="13">DNA 3'-5' helicase</fullName>
        <ecNumber evidence="13">5.6.2.4</ecNumber>
    </recommendedName>
</protein>
<keyword evidence="7" id="KW-0269">Exonuclease</keyword>
<dbReference type="Proteomes" id="UP001164693">
    <property type="component" value="Chromosome"/>
</dbReference>
<dbReference type="PANTHER" id="PTHR11070">
    <property type="entry name" value="UVRD / RECB / PCRA DNA HELICASE FAMILY MEMBER"/>
    <property type="match status" value="1"/>
</dbReference>
<keyword evidence="4" id="KW-0227">DNA damage</keyword>
<dbReference type="PANTHER" id="PTHR11070:SF59">
    <property type="entry name" value="DNA 3'-5' HELICASE"/>
    <property type="match status" value="1"/>
</dbReference>
<dbReference type="Gene3D" id="3.90.320.10">
    <property type="match status" value="1"/>
</dbReference>
<dbReference type="InterPro" id="IPR011604">
    <property type="entry name" value="PDDEXK-like_dom_sf"/>
</dbReference>
<evidence type="ECO:0000256" key="4">
    <source>
        <dbReference type="ARBA" id="ARBA00022763"/>
    </source>
</evidence>
<evidence type="ECO:0000313" key="19">
    <source>
        <dbReference type="Proteomes" id="UP001164693"/>
    </source>
</evidence>
<evidence type="ECO:0000256" key="1">
    <source>
        <dbReference type="ARBA" id="ARBA00009922"/>
    </source>
</evidence>
<keyword evidence="9" id="KW-0238">DNA-binding</keyword>
<dbReference type="InterPro" id="IPR014016">
    <property type="entry name" value="UvrD-like_ATP-bd"/>
</dbReference>
<keyword evidence="8 15" id="KW-0067">ATP-binding</keyword>
<dbReference type="Gene3D" id="3.40.50.300">
    <property type="entry name" value="P-loop containing nucleotide triphosphate hydrolases"/>
    <property type="match status" value="2"/>
</dbReference>
<evidence type="ECO:0000256" key="3">
    <source>
        <dbReference type="ARBA" id="ARBA00022741"/>
    </source>
</evidence>
<keyword evidence="10" id="KW-0234">DNA repair</keyword>
<dbReference type="InterPro" id="IPR014017">
    <property type="entry name" value="DNA_helicase_UvrD-like_C"/>
</dbReference>
<dbReference type="RefSeq" id="WP_269442701.1">
    <property type="nucleotide sequence ID" value="NZ_CP097463.1"/>
</dbReference>
<dbReference type="PROSITE" id="PS51217">
    <property type="entry name" value="UVRD_HELICASE_CTER"/>
    <property type="match status" value="1"/>
</dbReference>
<evidence type="ECO:0000256" key="15">
    <source>
        <dbReference type="PROSITE-ProRule" id="PRU00560"/>
    </source>
</evidence>
<evidence type="ECO:0000259" key="17">
    <source>
        <dbReference type="PROSITE" id="PS51217"/>
    </source>
</evidence>